<protein>
    <recommendedName>
        <fullName evidence="4">SH3 domain-containing protein</fullName>
    </recommendedName>
</protein>
<feature type="compositionally biased region" description="Polar residues" evidence="3">
    <location>
        <begin position="369"/>
        <end position="417"/>
    </location>
</feature>
<feature type="region of interest" description="Disordered" evidence="3">
    <location>
        <begin position="367"/>
        <end position="485"/>
    </location>
</feature>
<gene>
    <name evidence="5" type="ORF">BASA50_003443</name>
</gene>
<dbReference type="CDD" id="cd00174">
    <property type="entry name" value="SH3"/>
    <property type="match status" value="1"/>
</dbReference>
<feature type="compositionally biased region" description="Low complexity" evidence="3">
    <location>
        <begin position="458"/>
        <end position="481"/>
    </location>
</feature>
<evidence type="ECO:0000313" key="6">
    <source>
        <dbReference type="Proteomes" id="UP001648503"/>
    </source>
</evidence>
<dbReference type="InterPro" id="IPR036028">
    <property type="entry name" value="SH3-like_dom_sf"/>
</dbReference>
<name>A0ABQ8FIQ4_9FUNG</name>
<dbReference type="InterPro" id="IPR050357">
    <property type="entry name" value="Arrestin_domain-protein"/>
</dbReference>
<comment type="caution">
    <text evidence="5">The sequence shown here is derived from an EMBL/GenBank/DDBJ whole genome shotgun (WGS) entry which is preliminary data.</text>
</comment>
<dbReference type="Proteomes" id="UP001648503">
    <property type="component" value="Unassembled WGS sequence"/>
</dbReference>
<accession>A0ABQ8FIQ4</accession>
<dbReference type="SUPFAM" id="SSF50044">
    <property type="entry name" value="SH3-domain"/>
    <property type="match status" value="1"/>
</dbReference>
<dbReference type="InterPro" id="IPR011021">
    <property type="entry name" value="Arrestin-like_N"/>
</dbReference>
<feature type="compositionally biased region" description="Polar residues" evidence="3">
    <location>
        <begin position="748"/>
        <end position="771"/>
    </location>
</feature>
<evidence type="ECO:0000256" key="3">
    <source>
        <dbReference type="SAM" id="MobiDB-lite"/>
    </source>
</evidence>
<dbReference type="Gene3D" id="2.60.40.640">
    <property type="match status" value="1"/>
</dbReference>
<dbReference type="Gene3D" id="2.30.30.40">
    <property type="entry name" value="SH3 Domains"/>
    <property type="match status" value="1"/>
</dbReference>
<dbReference type="InterPro" id="IPR001452">
    <property type="entry name" value="SH3_domain"/>
</dbReference>
<evidence type="ECO:0000313" key="5">
    <source>
        <dbReference type="EMBL" id="KAH6598936.1"/>
    </source>
</evidence>
<evidence type="ECO:0000259" key="4">
    <source>
        <dbReference type="PROSITE" id="PS50002"/>
    </source>
</evidence>
<feature type="region of interest" description="Disordered" evidence="3">
    <location>
        <begin position="747"/>
        <end position="784"/>
    </location>
</feature>
<feature type="compositionally biased region" description="Low complexity" evidence="3">
    <location>
        <begin position="421"/>
        <end position="441"/>
    </location>
</feature>
<dbReference type="InterPro" id="IPR014752">
    <property type="entry name" value="Arrestin-like_C"/>
</dbReference>
<dbReference type="EMBL" id="JAFCIX010000093">
    <property type="protein sequence ID" value="KAH6598936.1"/>
    <property type="molecule type" value="Genomic_DNA"/>
</dbReference>
<evidence type="ECO:0000256" key="1">
    <source>
        <dbReference type="ARBA" id="ARBA00022443"/>
    </source>
</evidence>
<sequence length="909" mass="98798">MGAIKHLDIIPSIDPSLSSSDFVVEAGWGSPSSIIGVIRLAASKPLKEAKLILEFQGLSETFWVGSKVRRPGDPPGESFARRFQLVTTVVRDSKESLEPNEFGSVTLPFTIHLPPHGLPPSYSDGRGCIKYSLKSTLTWSETFQLLKPAHVANVPITIVMPRLHRLKLLRTPSTLEYDTPFDPDRCTCAIRLPTRVYIPGQQFTVQFAIPYIPQNRTISTVQTSIEASTTYRSITSDATKRNRNAVVWNPFLLALAREQPAPGELNSYDPSQSAVFSRTVHLVTDPKYHQPTLESSIISSRSIVKFQIFLDGDDEPHMAFETAIVVIPADTIKETAALRALEIARDQVRPSHEITLNTAIPILSHRSKGSSFSTTASIMTPLSSSTPNDDNSTMPPYSAGSVSPNPSNLHYIPSSNVRIPVNNNRSTTSSSNSGMHSVGSNDTSSVTFASGMLPPGYSTSLRSLDLPPPSSGNSNSGSGDLAPLTPISAATSIRTLSEHNRRPSLMRELSTLPEDDVALFEKKHTDLRHESDDDLGGLLTIDELADRLAAANLTRKEVGLMMVQSKSDLNRISNDSTGSGKSVVTGLIARLDSGHSWTTQDDGSQPRFSGIQSYKELPTVQNVSQLGKQLAESHINATTANTDITVDSATESNKLQDLLNSLNDTSGPHAVSSSYTVQHMDPYRAGENISRPGSAHQERSTQIQQIDDLLESLLAFEQDHQFNESDYESLLIAPVLSDAAGNDVTAPLHSSGNSATKLDSIITGNTPSGVSPQLPLTPPQEARKQPHITLLKGPRTSADLRLLHLSNEVVGAAVPTQHTQSSMAPLLTASLSDDADDASSKKQKAIARFSVLTQHTPHRPDELPLHVGDMVCIREIFRDGWCWGYNIESKSEGSFPMKKVQLYDSVIRV</sequence>
<keyword evidence="6" id="KW-1185">Reference proteome</keyword>
<dbReference type="Pfam" id="PF00339">
    <property type="entry name" value="Arrestin_N"/>
    <property type="match status" value="1"/>
</dbReference>
<dbReference type="PANTHER" id="PTHR11188:SF17">
    <property type="entry name" value="FI21816P1"/>
    <property type="match status" value="1"/>
</dbReference>
<proteinExistence type="predicted"/>
<feature type="domain" description="SH3" evidence="4">
    <location>
        <begin position="840"/>
        <end position="905"/>
    </location>
</feature>
<keyword evidence="1 2" id="KW-0728">SH3 domain</keyword>
<dbReference type="PANTHER" id="PTHR11188">
    <property type="entry name" value="ARRESTIN DOMAIN CONTAINING PROTEIN"/>
    <property type="match status" value="1"/>
</dbReference>
<dbReference type="SMART" id="SM00326">
    <property type="entry name" value="SH3"/>
    <property type="match status" value="1"/>
</dbReference>
<reference evidence="5 6" key="1">
    <citation type="submission" date="2021-02" db="EMBL/GenBank/DDBJ databases">
        <title>Variation within the Batrachochytrium salamandrivorans European outbreak.</title>
        <authorList>
            <person name="Kelly M."/>
            <person name="Pasmans F."/>
            <person name="Shea T.P."/>
            <person name="Munoz J.F."/>
            <person name="Carranza S."/>
            <person name="Cuomo C.A."/>
            <person name="Martel A."/>
        </authorList>
    </citation>
    <scope>NUCLEOTIDE SEQUENCE [LARGE SCALE GENOMIC DNA]</scope>
    <source>
        <strain evidence="5 6">AMFP18/2</strain>
    </source>
</reference>
<dbReference type="PROSITE" id="PS50002">
    <property type="entry name" value="SH3"/>
    <property type="match status" value="1"/>
</dbReference>
<organism evidence="5 6">
    <name type="scientific">Batrachochytrium salamandrivorans</name>
    <dbReference type="NCBI Taxonomy" id="1357716"/>
    <lineage>
        <taxon>Eukaryota</taxon>
        <taxon>Fungi</taxon>
        <taxon>Fungi incertae sedis</taxon>
        <taxon>Chytridiomycota</taxon>
        <taxon>Chytridiomycota incertae sedis</taxon>
        <taxon>Chytridiomycetes</taxon>
        <taxon>Rhizophydiales</taxon>
        <taxon>Rhizophydiales incertae sedis</taxon>
        <taxon>Batrachochytrium</taxon>
    </lineage>
</organism>
<evidence type="ECO:0000256" key="2">
    <source>
        <dbReference type="PROSITE-ProRule" id="PRU00192"/>
    </source>
</evidence>